<evidence type="ECO:0000313" key="2">
    <source>
        <dbReference type="EMBL" id="ORC16549.1"/>
    </source>
</evidence>
<dbReference type="EMBL" id="LXWF01000040">
    <property type="protein sequence ID" value="ORC16549.1"/>
    <property type="molecule type" value="Genomic_DNA"/>
</dbReference>
<accession>A0A1Y1RQ41</accession>
<sequence length="261" mass="27892">MRISVLGATGTIGSLVSKKLEQKGHDVRRVSRSLGYDLTQEAHVQRAVEQADLVIDCLNSDTLSTKKALAFFEGTASRIAAAAQEAGVGRIICLSIYGVNKQAVARGYGYYAGKAAQEAAYQAGAVPVTIIESAQWFELLPVIVSKTTMAGICLLASMRIAPVAAERVASLVADQVEERSEGQHRITIRGPEVLDIKTAVESWLSVKGEIAGLNPRFVFQLPYLGKAIAGGDLVPEEGLVDEVSLSDWLKGTPEGTRPRRG</sequence>
<name>A0A1Y1RQ41_9MICC</name>
<dbReference type="Gene3D" id="3.40.50.720">
    <property type="entry name" value="NAD(P)-binding Rossmann-like Domain"/>
    <property type="match status" value="1"/>
</dbReference>
<reference evidence="2 3" key="1">
    <citation type="submission" date="2016-05" db="EMBL/GenBank/DDBJ databases">
        <title>Draft genome sequence of a porcine commensal Rothia nasimurium.</title>
        <authorList>
            <person name="Gaiser R.A."/>
            <person name="Van Baarlen P."/>
            <person name="Wells J.M."/>
        </authorList>
    </citation>
    <scope>NUCLEOTIDE SEQUENCE [LARGE SCALE GENOMIC DNA]</scope>
    <source>
        <strain evidence="2 3">PT-32</strain>
    </source>
</reference>
<proteinExistence type="predicted"/>
<comment type="caution">
    <text evidence="2">The sequence shown here is derived from an EMBL/GenBank/DDBJ whole genome shotgun (WGS) entry which is preliminary data.</text>
</comment>
<evidence type="ECO:0000313" key="3">
    <source>
        <dbReference type="Proteomes" id="UP000192359"/>
    </source>
</evidence>
<protein>
    <recommendedName>
        <fullName evidence="1">NAD(P)-binding domain-containing protein</fullName>
    </recommendedName>
</protein>
<dbReference type="InterPro" id="IPR016040">
    <property type="entry name" value="NAD(P)-bd_dom"/>
</dbReference>
<keyword evidence="3" id="KW-1185">Reference proteome</keyword>
<gene>
    <name evidence="2" type="ORF">A7979_04370</name>
</gene>
<dbReference type="OrthoDB" id="9771302at2"/>
<dbReference type="Proteomes" id="UP000192359">
    <property type="component" value="Unassembled WGS sequence"/>
</dbReference>
<dbReference type="InterPro" id="IPR036291">
    <property type="entry name" value="NAD(P)-bd_dom_sf"/>
</dbReference>
<feature type="domain" description="NAD(P)-binding" evidence="1">
    <location>
        <begin position="7"/>
        <end position="133"/>
    </location>
</feature>
<evidence type="ECO:0000259" key="1">
    <source>
        <dbReference type="Pfam" id="PF13460"/>
    </source>
</evidence>
<dbReference type="Pfam" id="PF13460">
    <property type="entry name" value="NAD_binding_10"/>
    <property type="match status" value="1"/>
</dbReference>
<dbReference type="InterPro" id="IPR051207">
    <property type="entry name" value="ComplexI_NDUFA9_subunit"/>
</dbReference>
<dbReference type="SUPFAM" id="SSF51735">
    <property type="entry name" value="NAD(P)-binding Rossmann-fold domains"/>
    <property type="match status" value="1"/>
</dbReference>
<dbReference type="PANTHER" id="PTHR12126:SF11">
    <property type="entry name" value="NADH DEHYDROGENASE [UBIQUINONE] 1 ALPHA SUBCOMPLEX SUBUNIT 9, MITOCHONDRIAL"/>
    <property type="match status" value="1"/>
</dbReference>
<dbReference type="PANTHER" id="PTHR12126">
    <property type="entry name" value="NADH-UBIQUINONE OXIDOREDUCTASE 39 KDA SUBUNIT-RELATED"/>
    <property type="match status" value="1"/>
</dbReference>
<organism evidence="2 3">
    <name type="scientific">Rothia nasimurium</name>
    <dbReference type="NCBI Taxonomy" id="85336"/>
    <lineage>
        <taxon>Bacteria</taxon>
        <taxon>Bacillati</taxon>
        <taxon>Actinomycetota</taxon>
        <taxon>Actinomycetes</taxon>
        <taxon>Micrococcales</taxon>
        <taxon>Micrococcaceae</taxon>
        <taxon>Rothia</taxon>
    </lineage>
</organism>
<dbReference type="RefSeq" id="WP_083092123.1">
    <property type="nucleotide sequence ID" value="NZ_LXWF01000040.1"/>
</dbReference>
<dbReference type="GO" id="GO:0044877">
    <property type="term" value="F:protein-containing complex binding"/>
    <property type="evidence" value="ECO:0007669"/>
    <property type="project" value="TreeGrafter"/>
</dbReference>
<dbReference type="AlphaFoldDB" id="A0A1Y1RQ41"/>